<evidence type="ECO:0000259" key="4">
    <source>
        <dbReference type="PROSITE" id="PS51192"/>
    </source>
</evidence>
<dbReference type="InterPro" id="IPR004807">
    <property type="entry name" value="UvrB"/>
</dbReference>
<dbReference type="InterPro" id="IPR027417">
    <property type="entry name" value="P-loop_NTPase"/>
</dbReference>
<keyword evidence="2" id="KW-0547">Nucleotide-binding</keyword>
<feature type="domain" description="Helicase ATP-binding" evidence="4">
    <location>
        <begin position="25"/>
        <end position="158"/>
    </location>
</feature>
<dbReference type="SUPFAM" id="SSF52540">
    <property type="entry name" value="P-loop containing nucleoside triphosphate hydrolases"/>
    <property type="match status" value="1"/>
</dbReference>
<reference evidence="5 6" key="1">
    <citation type="journal article" date="2011" name="PLoS Pathog.">
        <title>Dynamic evolution of pathogenicity revealed by sequencing and comparative genomics of 19 Pseudomonas syringae isolates.</title>
        <authorList>
            <person name="Baltrus D.A."/>
            <person name="Nishimura M.T."/>
            <person name="Romanchuk A."/>
            <person name="Chang J.H."/>
            <person name="Mukhtar M.S."/>
            <person name="Cherkis K."/>
            <person name="Roach J."/>
            <person name="Grant S.R."/>
            <person name="Jones C.D."/>
            <person name="Dangl J.L."/>
        </authorList>
    </citation>
    <scope>NUCLEOTIDE SEQUENCE [LARGE SCALE GENOMIC DNA]</scope>
    <source>
        <strain evidence="6">race 4</strain>
    </source>
</reference>
<dbReference type="Pfam" id="PF17757">
    <property type="entry name" value="UvrB_inter"/>
    <property type="match status" value="1"/>
</dbReference>
<feature type="non-terminal residue" evidence="5">
    <location>
        <position position="200"/>
    </location>
</feature>
<sequence length="200" mass="22540">MSEFQLVTRFEPAGDQPEAIRQLVEGIDAGLAHQTLLGVTGSGKTFSIANVISQVKRPTLVLAPNKTLAAQLYGEFKAFFPNNAVEYFVSYYDYYQPEAYVPSSDTFIEKDASINDHIEQMRLSATKALLERKDAIIVTTVSCIYGLGSPETYLRMVMHIDRGDKLDQRALLRRLADLQYTRNDMDFARATFRVRGDVID</sequence>
<dbReference type="GO" id="GO:0016887">
    <property type="term" value="F:ATP hydrolysis activity"/>
    <property type="evidence" value="ECO:0007669"/>
    <property type="project" value="InterPro"/>
</dbReference>
<dbReference type="Pfam" id="PF04851">
    <property type="entry name" value="ResIII"/>
    <property type="match status" value="1"/>
</dbReference>
<dbReference type="PANTHER" id="PTHR24029:SF0">
    <property type="entry name" value="UVRABC SYSTEM PROTEIN B"/>
    <property type="match status" value="1"/>
</dbReference>
<organism evidence="5 6">
    <name type="scientific">Pseudomonas savastanoi pv. glycinea str. race 4</name>
    <dbReference type="NCBI Taxonomy" id="875330"/>
    <lineage>
        <taxon>Bacteria</taxon>
        <taxon>Pseudomonadati</taxon>
        <taxon>Pseudomonadota</taxon>
        <taxon>Gammaproteobacteria</taxon>
        <taxon>Pseudomonadales</taxon>
        <taxon>Pseudomonadaceae</taxon>
        <taxon>Pseudomonas</taxon>
    </lineage>
</organism>
<evidence type="ECO:0000256" key="1">
    <source>
        <dbReference type="ARBA" id="ARBA00022490"/>
    </source>
</evidence>
<dbReference type="InterPro" id="IPR041471">
    <property type="entry name" value="UvrB_inter"/>
</dbReference>
<dbReference type="GO" id="GO:0009380">
    <property type="term" value="C:excinuclease repair complex"/>
    <property type="evidence" value="ECO:0007669"/>
    <property type="project" value="InterPro"/>
</dbReference>
<evidence type="ECO:0000313" key="5">
    <source>
        <dbReference type="EMBL" id="EGH15031.1"/>
    </source>
</evidence>
<dbReference type="Proteomes" id="UP000005466">
    <property type="component" value="Unassembled WGS sequence"/>
</dbReference>
<accession>F3C7F9</accession>
<dbReference type="EMBL" id="ADWY01000894">
    <property type="protein sequence ID" value="EGH15031.1"/>
    <property type="molecule type" value="Genomic_DNA"/>
</dbReference>
<dbReference type="HOGENOM" id="CLU_009621_2_0_6"/>
<dbReference type="AlphaFoldDB" id="F3C7F9"/>
<dbReference type="Gene3D" id="3.40.50.300">
    <property type="entry name" value="P-loop containing nucleotide triphosphate hydrolases"/>
    <property type="match status" value="1"/>
</dbReference>
<dbReference type="PROSITE" id="PS51192">
    <property type="entry name" value="HELICASE_ATP_BIND_1"/>
    <property type="match status" value="1"/>
</dbReference>
<dbReference type="SMART" id="SM00487">
    <property type="entry name" value="DEXDc"/>
    <property type="match status" value="1"/>
</dbReference>
<dbReference type="InterPro" id="IPR014001">
    <property type="entry name" value="Helicase_ATP-bd"/>
</dbReference>
<keyword evidence="1" id="KW-0963">Cytoplasm</keyword>
<evidence type="ECO:0000256" key="3">
    <source>
        <dbReference type="ARBA" id="ARBA00022840"/>
    </source>
</evidence>
<evidence type="ECO:0000256" key="2">
    <source>
        <dbReference type="ARBA" id="ARBA00022741"/>
    </source>
</evidence>
<dbReference type="GO" id="GO:0006289">
    <property type="term" value="P:nucleotide-excision repair"/>
    <property type="evidence" value="ECO:0007669"/>
    <property type="project" value="InterPro"/>
</dbReference>
<name>F3C7F9_PSESG</name>
<gene>
    <name evidence="5" type="ORF">Pgy4_18619</name>
</gene>
<dbReference type="InterPro" id="IPR006935">
    <property type="entry name" value="Helicase/UvrB_N"/>
</dbReference>
<protein>
    <submittedName>
        <fullName evidence="5">Excinuclease ABC subunit B</fullName>
    </submittedName>
</protein>
<dbReference type="GO" id="GO:0005524">
    <property type="term" value="F:ATP binding"/>
    <property type="evidence" value="ECO:0007669"/>
    <property type="project" value="UniProtKB-KW"/>
</dbReference>
<keyword evidence="3" id="KW-0067">ATP-binding</keyword>
<dbReference type="PANTHER" id="PTHR24029">
    <property type="entry name" value="UVRABC SYSTEM PROTEIN B"/>
    <property type="match status" value="1"/>
</dbReference>
<comment type="caution">
    <text evidence="5">The sequence shown here is derived from an EMBL/GenBank/DDBJ whole genome shotgun (WGS) entry which is preliminary data.</text>
</comment>
<dbReference type="GO" id="GO:0003677">
    <property type="term" value="F:DNA binding"/>
    <property type="evidence" value="ECO:0007669"/>
    <property type="project" value="InterPro"/>
</dbReference>
<proteinExistence type="predicted"/>
<evidence type="ECO:0000313" key="6">
    <source>
        <dbReference type="Proteomes" id="UP000005466"/>
    </source>
</evidence>